<accession>A0A3E1Y4H4</accession>
<keyword evidence="4" id="KW-1133">Transmembrane helix</keyword>
<dbReference type="EMBL" id="QPMM01000013">
    <property type="protein sequence ID" value="RFS19563.1"/>
    <property type="molecule type" value="Genomic_DNA"/>
</dbReference>
<reference evidence="6 7" key="1">
    <citation type="submission" date="2018-07" db="EMBL/GenBank/DDBJ databases">
        <title>Chitinophaga K2CV101002-2 sp. nov., isolated from a monsoon evergreen broad-leaved forest soil.</title>
        <authorList>
            <person name="Lv Y."/>
        </authorList>
    </citation>
    <scope>NUCLEOTIDE SEQUENCE [LARGE SCALE GENOMIC DNA]</scope>
    <source>
        <strain evidence="6 7">GDMCC 1.1288</strain>
    </source>
</reference>
<sequence>MLLLAVICILSISVVAYHYAVYPLLLYIAIRIKRLLYGKTTDVQVPYLPEVTFLVAAYNEEDFIEEKIKNTLSLHYPKELIHYIFITDGSTDRTNELIRLYPQITLLYEPQRAGKTAAINRAMSYVQTPFVVLSDANTILNSDAAILLMSHFRYPDTGAVAGEKKVISTTGGAESQGEGMYWKYESLLKKWDAELYSVMGAAGELIAVRTSVYDPLPTDTILDDFMLSFNMNMKGYRVLYEPAAYAQETASASLPEEYKRKVRIAAGGYQSMSRLLPLLNPFKYPKITWQYVSHRVLRWTLAPLGLLLAIISNMLFLIIASPESSFYQVLLITGILQLCFYTAALMGYLLAIRETKVKYLYIPFYFVFMNFAVFAGSFKFFRKKQSAAWERSKRSVAVS</sequence>
<dbReference type="SUPFAM" id="SSF53448">
    <property type="entry name" value="Nucleotide-diphospho-sugar transferases"/>
    <property type="match status" value="1"/>
</dbReference>
<evidence type="ECO:0000256" key="3">
    <source>
        <dbReference type="ARBA" id="ARBA00022679"/>
    </source>
</evidence>
<dbReference type="InterPro" id="IPR029044">
    <property type="entry name" value="Nucleotide-diphossugar_trans"/>
</dbReference>
<evidence type="ECO:0000313" key="7">
    <source>
        <dbReference type="Proteomes" id="UP000260644"/>
    </source>
</evidence>
<comment type="caution">
    <text evidence="6">The sequence shown here is derived from an EMBL/GenBank/DDBJ whole genome shotgun (WGS) entry which is preliminary data.</text>
</comment>
<dbReference type="PANTHER" id="PTHR43630">
    <property type="entry name" value="POLY-BETA-1,6-N-ACETYL-D-GLUCOSAMINE SYNTHASE"/>
    <property type="match status" value="1"/>
</dbReference>
<evidence type="ECO:0000256" key="4">
    <source>
        <dbReference type="SAM" id="Phobius"/>
    </source>
</evidence>
<name>A0A3E1Y4H4_9BACT</name>
<protein>
    <submittedName>
        <fullName evidence="6">Glycosyltransferase family 2 protein</fullName>
    </submittedName>
</protein>
<dbReference type="OrthoDB" id="9766971at2"/>
<keyword evidence="3 6" id="KW-0808">Transferase</keyword>
<dbReference type="RefSeq" id="WP_116978217.1">
    <property type="nucleotide sequence ID" value="NZ_QPMM01000013.1"/>
</dbReference>
<evidence type="ECO:0000256" key="2">
    <source>
        <dbReference type="ARBA" id="ARBA00022676"/>
    </source>
</evidence>
<keyword evidence="7" id="KW-1185">Reference proteome</keyword>
<comment type="similarity">
    <text evidence="1">Belongs to the glycosyltransferase 2 family.</text>
</comment>
<keyword evidence="4" id="KW-0472">Membrane</keyword>
<evidence type="ECO:0000256" key="1">
    <source>
        <dbReference type="ARBA" id="ARBA00006739"/>
    </source>
</evidence>
<keyword evidence="2" id="KW-0328">Glycosyltransferase</keyword>
<feature type="transmembrane region" description="Helical" evidence="4">
    <location>
        <begin position="326"/>
        <end position="350"/>
    </location>
</feature>
<gene>
    <name evidence="6" type="ORF">DVR12_23320</name>
</gene>
<dbReference type="Gene3D" id="3.90.550.10">
    <property type="entry name" value="Spore Coat Polysaccharide Biosynthesis Protein SpsA, Chain A"/>
    <property type="match status" value="1"/>
</dbReference>
<dbReference type="GO" id="GO:0016757">
    <property type="term" value="F:glycosyltransferase activity"/>
    <property type="evidence" value="ECO:0007669"/>
    <property type="project" value="UniProtKB-KW"/>
</dbReference>
<proteinExistence type="inferred from homology"/>
<dbReference type="Pfam" id="PF00535">
    <property type="entry name" value="Glycos_transf_2"/>
    <property type="match status" value="1"/>
</dbReference>
<evidence type="ECO:0000259" key="5">
    <source>
        <dbReference type="Pfam" id="PF00535"/>
    </source>
</evidence>
<organism evidence="6 7">
    <name type="scientific">Chitinophaga silvatica</name>
    <dbReference type="NCBI Taxonomy" id="2282649"/>
    <lineage>
        <taxon>Bacteria</taxon>
        <taxon>Pseudomonadati</taxon>
        <taxon>Bacteroidota</taxon>
        <taxon>Chitinophagia</taxon>
        <taxon>Chitinophagales</taxon>
        <taxon>Chitinophagaceae</taxon>
        <taxon>Chitinophaga</taxon>
    </lineage>
</organism>
<feature type="transmembrane region" description="Helical" evidence="4">
    <location>
        <begin position="362"/>
        <end position="381"/>
    </location>
</feature>
<keyword evidence="4" id="KW-0812">Transmembrane</keyword>
<dbReference type="InterPro" id="IPR001173">
    <property type="entry name" value="Glyco_trans_2-like"/>
</dbReference>
<feature type="domain" description="Glycosyltransferase 2-like" evidence="5">
    <location>
        <begin position="53"/>
        <end position="213"/>
    </location>
</feature>
<dbReference type="AlphaFoldDB" id="A0A3E1Y4H4"/>
<evidence type="ECO:0000313" key="6">
    <source>
        <dbReference type="EMBL" id="RFS19563.1"/>
    </source>
</evidence>
<feature type="transmembrane region" description="Helical" evidence="4">
    <location>
        <begin position="296"/>
        <end position="319"/>
    </location>
</feature>
<dbReference type="Proteomes" id="UP000260644">
    <property type="component" value="Unassembled WGS sequence"/>
</dbReference>
<dbReference type="CDD" id="cd06439">
    <property type="entry name" value="CESA_like_1"/>
    <property type="match status" value="1"/>
</dbReference>
<dbReference type="PANTHER" id="PTHR43630:SF1">
    <property type="entry name" value="POLY-BETA-1,6-N-ACETYL-D-GLUCOSAMINE SYNTHASE"/>
    <property type="match status" value="1"/>
</dbReference>